<evidence type="ECO:0000313" key="2">
    <source>
        <dbReference type="EMBL" id="MEJ8640272.1"/>
    </source>
</evidence>
<organism evidence="2 3">
    <name type="scientific">Streptomyces caledonius</name>
    <dbReference type="NCBI Taxonomy" id="3134107"/>
    <lineage>
        <taxon>Bacteria</taxon>
        <taxon>Bacillati</taxon>
        <taxon>Actinomycetota</taxon>
        <taxon>Actinomycetes</taxon>
        <taxon>Kitasatosporales</taxon>
        <taxon>Streptomycetaceae</taxon>
        <taxon>Streptomyces</taxon>
    </lineage>
</organism>
<sequence length="283" mass="30846">MILFLLPAGDYDPTEAAVPWAALRDAGFEVRFATPGGKVALADPRLTDLGFSWLSPWLMTRRAELAAYRRLTDDPHFLAPSSYADVDPADITGLFVPGGHAAGMRTLLEDATAQQLFARVFTQGLPVGAVCHGVLLAARATDPATGRSVLHGRRTTALTSLLELTGWNLTRFWLGRYYRTYRTTVQQEVTAALADPRHFLAGPPLPLRDTAARPGRGFTVKDGNYVSARWPGDCHRLAAEYLALVRAHEAGAVHRRGCAPPTSRPRPARASRDRRPKTISAVS</sequence>
<reference evidence="2 3" key="1">
    <citation type="submission" date="2024-03" db="EMBL/GenBank/DDBJ databases">
        <title>Novel Streptomyces species of biotechnological and ecological value are a feature of Machair soil.</title>
        <authorList>
            <person name="Prole J.R."/>
            <person name="Goodfellow M."/>
            <person name="Allenby N."/>
            <person name="Ward A.C."/>
        </authorList>
    </citation>
    <scope>NUCLEOTIDE SEQUENCE [LARGE SCALE GENOMIC DNA]</scope>
    <source>
        <strain evidence="2 3">MS1.HAVA.3</strain>
    </source>
</reference>
<dbReference type="Proteomes" id="UP001382904">
    <property type="component" value="Unassembled WGS sequence"/>
</dbReference>
<keyword evidence="2" id="KW-0315">Glutamine amidotransferase</keyword>
<comment type="caution">
    <text evidence="2">The sequence shown here is derived from an EMBL/GenBank/DDBJ whole genome shotgun (WGS) entry which is preliminary data.</text>
</comment>
<name>A0ABU8TXC4_9ACTN</name>
<dbReference type="PANTHER" id="PTHR43068:SF1">
    <property type="entry name" value="SLR1854 PROTEIN"/>
    <property type="match status" value="1"/>
</dbReference>
<dbReference type="InterPro" id="IPR032633">
    <property type="entry name" value="ThiJ-like"/>
</dbReference>
<dbReference type="SUPFAM" id="SSF52317">
    <property type="entry name" value="Class I glutamine amidotransferase-like"/>
    <property type="match status" value="1"/>
</dbReference>
<gene>
    <name evidence="2" type="ORF">WKI68_00265</name>
</gene>
<dbReference type="PANTHER" id="PTHR43068">
    <property type="entry name" value="SLR1854 PROTEIN"/>
    <property type="match status" value="1"/>
</dbReference>
<evidence type="ECO:0000313" key="3">
    <source>
        <dbReference type="Proteomes" id="UP001382904"/>
    </source>
</evidence>
<dbReference type="Gene3D" id="3.40.50.880">
    <property type="match status" value="1"/>
</dbReference>
<feature type="compositionally biased region" description="Basic residues" evidence="1">
    <location>
        <begin position="266"/>
        <end position="277"/>
    </location>
</feature>
<evidence type="ECO:0000256" key="1">
    <source>
        <dbReference type="SAM" id="MobiDB-lite"/>
    </source>
</evidence>
<keyword evidence="3" id="KW-1185">Reference proteome</keyword>
<proteinExistence type="predicted"/>
<dbReference type="InterPro" id="IPR029062">
    <property type="entry name" value="Class_I_gatase-like"/>
</dbReference>
<dbReference type="Pfam" id="PF17124">
    <property type="entry name" value="ThiJ_like"/>
    <property type="match status" value="1"/>
</dbReference>
<accession>A0ABU8TXC4</accession>
<dbReference type="EMBL" id="JBBKAM010000002">
    <property type="protein sequence ID" value="MEJ8640272.1"/>
    <property type="molecule type" value="Genomic_DNA"/>
</dbReference>
<feature type="region of interest" description="Disordered" evidence="1">
    <location>
        <begin position="253"/>
        <end position="283"/>
    </location>
</feature>
<protein>
    <submittedName>
        <fullName evidence="2">Type 1 glutamine amidotransferase domain-containing protein</fullName>
    </submittedName>
</protein>